<dbReference type="RefSeq" id="WP_245745319.1">
    <property type="nucleotide sequence ID" value="NZ_FNZA01000005.1"/>
</dbReference>
<reference evidence="2" key="1">
    <citation type="submission" date="2016-10" db="EMBL/GenBank/DDBJ databases">
        <authorList>
            <person name="Varghese N."/>
            <person name="Submissions S."/>
        </authorList>
    </citation>
    <scope>NUCLEOTIDE SEQUENCE [LARGE SCALE GENOMIC DNA]</scope>
    <source>
        <strain evidence="2">CGMCC 1.10218</strain>
    </source>
</reference>
<organism evidence="1 2">
    <name type="scientific">Deinococcus reticulitermitis</name>
    <dbReference type="NCBI Taxonomy" id="856736"/>
    <lineage>
        <taxon>Bacteria</taxon>
        <taxon>Thermotogati</taxon>
        <taxon>Deinococcota</taxon>
        <taxon>Deinococci</taxon>
        <taxon>Deinococcales</taxon>
        <taxon>Deinococcaceae</taxon>
        <taxon>Deinococcus</taxon>
    </lineage>
</organism>
<gene>
    <name evidence="1" type="ORF">SAMN04488058_105132</name>
</gene>
<accession>A0A1H6X988</accession>
<evidence type="ECO:0000313" key="2">
    <source>
        <dbReference type="Proteomes" id="UP000199223"/>
    </source>
</evidence>
<keyword evidence="2" id="KW-1185">Reference proteome</keyword>
<protein>
    <submittedName>
        <fullName evidence="1">Uncharacterized protein</fullName>
    </submittedName>
</protein>
<dbReference type="EMBL" id="FNZA01000005">
    <property type="protein sequence ID" value="SEJ25709.1"/>
    <property type="molecule type" value="Genomic_DNA"/>
</dbReference>
<name>A0A1H6X988_9DEIO</name>
<sequence length="225" mass="25734">MRPWMLEQPAFALSAQAEGVFQRMWAERNLALRPAEVPLWAFLDWLTRQGYLLHGSQQPDISSFEPRTPHDLSPDEFSKRRGVFASSDALWALMYALRGPRVRRMVNMALQVGAPGGWGDMRYFLSLATDDPGVQAGRDLLSPGWVYVLAADGFEQMRPYDWPGLGNVQEPQWIRPGEVTPLWKVAVFPEDFPLPVRLHDQERVDELCRADPWGFPWLEEGTGRQ</sequence>
<dbReference type="STRING" id="856736.SAMN04488058_105132"/>
<evidence type="ECO:0000313" key="1">
    <source>
        <dbReference type="EMBL" id="SEJ25709.1"/>
    </source>
</evidence>
<dbReference type="Proteomes" id="UP000199223">
    <property type="component" value="Unassembled WGS sequence"/>
</dbReference>
<dbReference type="AlphaFoldDB" id="A0A1H6X988"/>
<proteinExistence type="predicted"/>